<accession>A0AAV3Q850</accession>
<protein>
    <submittedName>
        <fullName evidence="1">Uncharacterized protein</fullName>
    </submittedName>
</protein>
<keyword evidence="2" id="KW-1185">Reference proteome</keyword>
<dbReference type="EMBL" id="BAABME010003815">
    <property type="protein sequence ID" value="GAA0160234.1"/>
    <property type="molecule type" value="Genomic_DNA"/>
</dbReference>
<dbReference type="Proteomes" id="UP001454036">
    <property type="component" value="Unassembled WGS sequence"/>
</dbReference>
<evidence type="ECO:0000313" key="1">
    <source>
        <dbReference type="EMBL" id="GAA0160234.1"/>
    </source>
</evidence>
<reference evidence="1 2" key="1">
    <citation type="submission" date="2024-01" db="EMBL/GenBank/DDBJ databases">
        <title>The complete chloroplast genome sequence of Lithospermum erythrorhizon: insights into the phylogenetic relationship among Boraginaceae species and the maternal lineages of purple gromwells.</title>
        <authorList>
            <person name="Okada T."/>
            <person name="Watanabe K."/>
        </authorList>
    </citation>
    <scope>NUCLEOTIDE SEQUENCE [LARGE SCALE GENOMIC DNA]</scope>
</reference>
<comment type="caution">
    <text evidence="1">The sequence shown here is derived from an EMBL/GenBank/DDBJ whole genome shotgun (WGS) entry which is preliminary data.</text>
</comment>
<sequence>MANWFEGKEHFNLPEEFLSFEDILMDNNFKKQSQTTEVCFPSEFPFEYDNARRLSHFPNSTLNHSPHTIASKNYEKRLAHFGGSPNATSPMGSMRESWDLIYQAAAEIANLKLEKVDLSLSNGRKIIHDHHSLQSSRNSSAFYNAFVQRVREEQLLKLKQQRCIWSNNHAQNTQQQNRVAGSAIGLYNEKEVAAWRCLQSVRLQNQRNRTTFRDGFVNGGSGDHFAGGSKKQSSGTGVFLPRTYGTNTSHGIKKPGCLTTPILDKGISGLRNHFNVMDAGVVQPPVQTRLPDGFHSDYDIQLAKMKLLLMQRRRHIQQPGGYGGEISIPQEWTY</sequence>
<proteinExistence type="predicted"/>
<dbReference type="AlphaFoldDB" id="A0AAV3Q850"/>
<name>A0AAV3Q850_LITER</name>
<organism evidence="1 2">
    <name type="scientific">Lithospermum erythrorhizon</name>
    <name type="common">Purple gromwell</name>
    <name type="synonym">Lithospermum officinale var. erythrorhizon</name>
    <dbReference type="NCBI Taxonomy" id="34254"/>
    <lineage>
        <taxon>Eukaryota</taxon>
        <taxon>Viridiplantae</taxon>
        <taxon>Streptophyta</taxon>
        <taxon>Embryophyta</taxon>
        <taxon>Tracheophyta</taxon>
        <taxon>Spermatophyta</taxon>
        <taxon>Magnoliopsida</taxon>
        <taxon>eudicotyledons</taxon>
        <taxon>Gunneridae</taxon>
        <taxon>Pentapetalae</taxon>
        <taxon>asterids</taxon>
        <taxon>lamiids</taxon>
        <taxon>Boraginales</taxon>
        <taxon>Boraginaceae</taxon>
        <taxon>Boraginoideae</taxon>
        <taxon>Lithospermeae</taxon>
        <taxon>Lithospermum</taxon>
    </lineage>
</organism>
<evidence type="ECO:0000313" key="2">
    <source>
        <dbReference type="Proteomes" id="UP001454036"/>
    </source>
</evidence>
<gene>
    <name evidence="1" type="ORF">LIER_16833</name>
</gene>
<dbReference type="PANTHER" id="PTHR33356:SF17">
    <property type="entry name" value="TPX2 CENTRAL DOMAIN-CONTAINING PROTEIN"/>
    <property type="match status" value="1"/>
</dbReference>
<dbReference type="PANTHER" id="PTHR33356">
    <property type="entry name" value="TIP41-LIKE PROTEIN"/>
    <property type="match status" value="1"/>
</dbReference>